<proteinExistence type="predicted"/>
<comment type="caution">
    <text evidence="2">The sequence shown here is derived from an EMBL/GenBank/DDBJ whole genome shotgun (WGS) entry which is preliminary data.</text>
</comment>
<gene>
    <name evidence="2" type="ORF">FHS79_001782</name>
</gene>
<protein>
    <submittedName>
        <fullName evidence="2">Uncharacterized protein</fullName>
    </submittedName>
</protein>
<reference evidence="2 3" key="1">
    <citation type="submission" date="2020-08" db="EMBL/GenBank/DDBJ databases">
        <title>Genomic Encyclopedia of Type Strains, Phase IV (KMG-IV): sequencing the most valuable type-strain genomes for metagenomic binning, comparative biology and taxonomic classification.</title>
        <authorList>
            <person name="Goeker M."/>
        </authorList>
    </citation>
    <scope>NUCLEOTIDE SEQUENCE [LARGE SCALE GENOMIC DNA]</scope>
    <source>
        <strain evidence="2 3">DSM 102189</strain>
    </source>
</reference>
<feature type="region of interest" description="Disordered" evidence="1">
    <location>
        <begin position="43"/>
        <end position="70"/>
    </location>
</feature>
<name>A0A841L9H6_9SPHN</name>
<dbReference type="Proteomes" id="UP000538147">
    <property type="component" value="Unassembled WGS sequence"/>
</dbReference>
<evidence type="ECO:0000313" key="2">
    <source>
        <dbReference type="EMBL" id="MBB6227613.1"/>
    </source>
</evidence>
<keyword evidence="3" id="KW-1185">Reference proteome</keyword>
<evidence type="ECO:0000256" key="1">
    <source>
        <dbReference type="SAM" id="MobiDB-lite"/>
    </source>
</evidence>
<organism evidence="2 3">
    <name type="scientific">Polymorphobacter multimanifer</name>
    <dbReference type="NCBI Taxonomy" id="1070431"/>
    <lineage>
        <taxon>Bacteria</taxon>
        <taxon>Pseudomonadati</taxon>
        <taxon>Pseudomonadota</taxon>
        <taxon>Alphaproteobacteria</taxon>
        <taxon>Sphingomonadales</taxon>
        <taxon>Sphingosinicellaceae</taxon>
        <taxon>Polymorphobacter</taxon>
    </lineage>
</organism>
<dbReference type="RefSeq" id="WP_243452775.1">
    <property type="nucleotide sequence ID" value="NZ_BMOX01000199.1"/>
</dbReference>
<accession>A0A841L9H6</accession>
<evidence type="ECO:0000313" key="3">
    <source>
        <dbReference type="Proteomes" id="UP000538147"/>
    </source>
</evidence>
<feature type="compositionally biased region" description="Pro residues" evidence="1">
    <location>
        <begin position="61"/>
        <end position="70"/>
    </location>
</feature>
<dbReference type="AlphaFoldDB" id="A0A841L9H6"/>
<dbReference type="EMBL" id="JACIIV010000011">
    <property type="protein sequence ID" value="MBB6227613.1"/>
    <property type="molecule type" value="Genomic_DNA"/>
</dbReference>
<sequence>MSMRLRPSRAASPRTRLGITGLAAVFLMVLLASVVLPTIGGPLTSPPQAADPLETLGIAPSAPPAPAPAR</sequence>